<organism evidence="1 2">
    <name type="scientific">Brachionus plicatilis</name>
    <name type="common">Marine rotifer</name>
    <name type="synonym">Brachionus muelleri</name>
    <dbReference type="NCBI Taxonomy" id="10195"/>
    <lineage>
        <taxon>Eukaryota</taxon>
        <taxon>Metazoa</taxon>
        <taxon>Spiralia</taxon>
        <taxon>Gnathifera</taxon>
        <taxon>Rotifera</taxon>
        <taxon>Eurotatoria</taxon>
        <taxon>Monogononta</taxon>
        <taxon>Pseudotrocha</taxon>
        <taxon>Ploima</taxon>
        <taxon>Brachionidae</taxon>
        <taxon>Brachionus</taxon>
    </lineage>
</organism>
<protein>
    <submittedName>
        <fullName evidence="1">Uncharacterized protein</fullName>
    </submittedName>
</protein>
<proteinExistence type="predicted"/>
<reference evidence="1 2" key="1">
    <citation type="journal article" date="2018" name="Sci. Rep.">
        <title>Genomic signatures of local adaptation to the degree of environmental predictability in rotifers.</title>
        <authorList>
            <person name="Franch-Gras L."/>
            <person name="Hahn C."/>
            <person name="Garcia-Roger E.M."/>
            <person name="Carmona M.J."/>
            <person name="Serra M."/>
            <person name="Gomez A."/>
        </authorList>
    </citation>
    <scope>NUCLEOTIDE SEQUENCE [LARGE SCALE GENOMIC DNA]</scope>
    <source>
        <strain evidence="1">HYR1</strain>
    </source>
</reference>
<comment type="caution">
    <text evidence="1">The sequence shown here is derived from an EMBL/GenBank/DDBJ whole genome shotgun (WGS) entry which is preliminary data.</text>
</comment>
<dbReference type="EMBL" id="REGN01000805">
    <property type="protein sequence ID" value="RNA38914.1"/>
    <property type="molecule type" value="Genomic_DNA"/>
</dbReference>
<dbReference type="AlphaFoldDB" id="A0A3M7SSX0"/>
<dbReference type="Proteomes" id="UP000276133">
    <property type="component" value="Unassembled WGS sequence"/>
</dbReference>
<sequence length="118" mass="12745">MTLFGYVKFGTLIEQGLEVGRGVVQNALGLVGVQRDFGGARANHAHKLGREVVLFPVVLGQSGVRVLDVELRVGRQGRRTVGDGRALATIRLIDGDQVVVGLDPNNFHDKLLALFDLD</sequence>
<accession>A0A3M7SSX0</accession>
<keyword evidence="2" id="KW-1185">Reference proteome</keyword>
<evidence type="ECO:0000313" key="2">
    <source>
        <dbReference type="Proteomes" id="UP000276133"/>
    </source>
</evidence>
<evidence type="ECO:0000313" key="1">
    <source>
        <dbReference type="EMBL" id="RNA38914.1"/>
    </source>
</evidence>
<gene>
    <name evidence="1" type="ORF">BpHYR1_016047</name>
</gene>
<name>A0A3M7SSX0_BRAPC</name>